<reference evidence="2" key="2">
    <citation type="journal article" date="2011" name="Stand. Genomic Sci.">
        <title>Complete genome sequence of Weeksella virosa type strain (9751T).</title>
        <authorList>
            <person name="Lang E."/>
            <person name="Teshima H."/>
            <person name="Lucas S."/>
            <person name="Lapidus A."/>
            <person name="Hammon N."/>
            <person name="Deshpande S."/>
            <person name="Nolan M."/>
            <person name="Cheng J."/>
            <person name="Pitluck S."/>
            <person name="Liolios K."/>
            <person name="Pagani I."/>
            <person name="Mikhailova N."/>
            <person name="Ivanova N."/>
            <person name="Mavromatis K."/>
            <person name="Pati A."/>
            <person name="Tapia R."/>
            <person name="Han C."/>
            <person name="Goodwin L."/>
            <person name="Chen A."/>
            <person name="Palaniappan K."/>
            <person name="Land M."/>
            <person name="Hauser L."/>
            <person name="Chang Y."/>
            <person name="Jeffries C."/>
            <person name="Brambilla E."/>
            <person name="Kopitz M."/>
            <person name="Rohde M."/>
            <person name="Goker M."/>
            <person name="Tindall B."/>
            <person name="Detter J."/>
            <person name="Woyke T."/>
            <person name="Bristow J."/>
            <person name="Eisen J."/>
            <person name="Markowitz V."/>
            <person name="Hugenholtz P."/>
            <person name="Klenk H."/>
            <person name="Kyrpides N."/>
        </authorList>
    </citation>
    <scope>NUCLEOTIDE SEQUENCE [LARGE SCALE GENOMIC DNA]</scope>
    <source>
        <strain evidence="2">ATCC 43766 / DSM 16922 / JCM 21250 / NBRC 16016 / NCTC 11634 / CL345/78</strain>
    </source>
</reference>
<reference evidence="1 2" key="1">
    <citation type="journal article" date="2011" name="Stand. Genomic Sci.">
        <title>Complete genome sequence of Weeksella virosa type strain (9751).</title>
        <authorList>
            <person name="Lang E."/>
            <person name="Teshima H."/>
            <person name="Lucas S."/>
            <person name="Lapidus A."/>
            <person name="Hammon N."/>
            <person name="Deshpande S."/>
            <person name="Nolan M."/>
            <person name="Cheng J.F."/>
            <person name="Pitluck S."/>
            <person name="Liolios K."/>
            <person name="Pagani I."/>
            <person name="Mikhailova N."/>
            <person name="Ivanova N."/>
            <person name="Mavromatis K."/>
            <person name="Pati A."/>
            <person name="Tapia R."/>
            <person name="Han C."/>
            <person name="Goodwin L."/>
            <person name="Chen A."/>
            <person name="Palaniappan K."/>
            <person name="Land M."/>
            <person name="Hauser L."/>
            <person name="Chang Y.J."/>
            <person name="Jeffries C.D."/>
            <person name="Brambilla E.M."/>
            <person name="Kopitz M."/>
            <person name="Rohde M."/>
            <person name="Goker M."/>
            <person name="Tindall B.J."/>
            <person name="Detter J.C."/>
            <person name="Woyke T."/>
            <person name="Bristow J."/>
            <person name="Eisen J.A."/>
            <person name="Markowitz V."/>
            <person name="Hugenholtz P."/>
            <person name="Klenk H.P."/>
            <person name="Kyrpides N.C."/>
        </authorList>
    </citation>
    <scope>NUCLEOTIDE SEQUENCE [LARGE SCALE GENOMIC DNA]</scope>
    <source>
        <strain evidence="2">ATCC 43766 / DSM 16922 / JCM 21250 / NBRC 16016 / NCTC 11634 / CL345/78</strain>
    </source>
</reference>
<keyword evidence="2" id="KW-1185">Reference proteome</keyword>
<dbReference type="Proteomes" id="UP000008641">
    <property type="component" value="Chromosome"/>
</dbReference>
<gene>
    <name evidence="1" type="ordered locus">Weevi_0128</name>
</gene>
<dbReference type="STRING" id="865938.Weevi_0128"/>
<name>F0P2W4_WEEVC</name>
<sequence length="101" mass="11901">MAWKVKQHKEVRSSMDLNMSSKLKFLAETTGATTVDQLEEEFKKELLTIKRKNIFSAEYSYKMTQRNQTSAEVWKLKANGDFNYKIFTLDWDGAVYNPFNF</sequence>
<protein>
    <submittedName>
        <fullName evidence="1">Uncharacterized protein</fullName>
    </submittedName>
</protein>
<accession>F0P2W4</accession>
<dbReference type="EMBL" id="CP002455">
    <property type="protein sequence ID" value="ADX66854.1"/>
    <property type="molecule type" value="Genomic_DNA"/>
</dbReference>
<evidence type="ECO:0000313" key="1">
    <source>
        <dbReference type="EMBL" id="ADX66854.1"/>
    </source>
</evidence>
<organism evidence="1 2">
    <name type="scientific">Weeksella virosa (strain ATCC 43766 / DSM 16922 / JCM 21250 / CCUG 30538 / CDC 9751 / IAM 14551 / NBRC 16016 / NCTC 11634 / CL345/78)</name>
    <dbReference type="NCBI Taxonomy" id="865938"/>
    <lineage>
        <taxon>Bacteria</taxon>
        <taxon>Pseudomonadati</taxon>
        <taxon>Bacteroidota</taxon>
        <taxon>Flavobacteriia</taxon>
        <taxon>Flavobacteriales</taxon>
        <taxon>Weeksellaceae</taxon>
        <taxon>Weeksella</taxon>
    </lineage>
</organism>
<dbReference type="AlphaFoldDB" id="F0P2W4"/>
<dbReference type="RefSeq" id="WP_013597246.1">
    <property type="nucleotide sequence ID" value="NC_015144.1"/>
</dbReference>
<dbReference type="HOGENOM" id="CLU_2290530_0_0_10"/>
<dbReference type="KEGG" id="wvi:Weevi_0128"/>
<evidence type="ECO:0000313" key="2">
    <source>
        <dbReference type="Proteomes" id="UP000008641"/>
    </source>
</evidence>
<dbReference type="OrthoDB" id="1376509at2"/>
<proteinExistence type="predicted"/>